<reference evidence="2" key="1">
    <citation type="journal article" date="2020" name="Fungal Divers.">
        <title>Resolving the Mortierellaceae phylogeny through synthesis of multi-gene phylogenetics and phylogenomics.</title>
        <authorList>
            <person name="Vandepol N."/>
            <person name="Liber J."/>
            <person name="Desiro A."/>
            <person name="Na H."/>
            <person name="Kennedy M."/>
            <person name="Barry K."/>
            <person name="Grigoriev I.V."/>
            <person name="Miller A.N."/>
            <person name="O'Donnell K."/>
            <person name="Stajich J.E."/>
            <person name="Bonito G."/>
        </authorList>
    </citation>
    <scope>NUCLEOTIDE SEQUENCE</scope>
    <source>
        <strain evidence="2">REB-010B</strain>
    </source>
</reference>
<dbReference type="OrthoDB" id="1700726at2759"/>
<dbReference type="GO" id="GO:0004467">
    <property type="term" value="F:long-chain fatty acid-CoA ligase activity"/>
    <property type="evidence" value="ECO:0007669"/>
    <property type="project" value="TreeGrafter"/>
</dbReference>
<dbReference type="SUPFAM" id="SSF56801">
    <property type="entry name" value="Acetyl-CoA synthetase-like"/>
    <property type="match status" value="1"/>
</dbReference>
<dbReference type="InterPro" id="IPR042099">
    <property type="entry name" value="ANL_N_sf"/>
</dbReference>
<sequence length="139" mass="15070">MIDSTKNETVEYIQAAMGIRVISTYGRTETSGIATSRSMFDYSSTSHVGAPVGCNEIKLVDDVESGFKSEDEPNPRGEILIRGPNVMKGYYKKPNATTTALDKDGWFHSGDLGAFLANGTLEVSSKRKKKSKSTPTPSL</sequence>
<accession>A0A9P6R2Q5</accession>
<keyword evidence="3" id="KW-1185">Reference proteome</keyword>
<comment type="caution">
    <text evidence="2">The sequence shown here is derived from an EMBL/GenBank/DDBJ whole genome shotgun (WGS) entry which is preliminary data.</text>
</comment>
<organism evidence="2 3">
    <name type="scientific">Dissophora globulifera</name>
    <dbReference type="NCBI Taxonomy" id="979702"/>
    <lineage>
        <taxon>Eukaryota</taxon>
        <taxon>Fungi</taxon>
        <taxon>Fungi incertae sedis</taxon>
        <taxon>Mucoromycota</taxon>
        <taxon>Mortierellomycotina</taxon>
        <taxon>Mortierellomycetes</taxon>
        <taxon>Mortierellales</taxon>
        <taxon>Mortierellaceae</taxon>
        <taxon>Dissophora</taxon>
    </lineage>
</organism>
<dbReference type="GO" id="GO:0005783">
    <property type="term" value="C:endoplasmic reticulum"/>
    <property type="evidence" value="ECO:0007669"/>
    <property type="project" value="TreeGrafter"/>
</dbReference>
<dbReference type="Proteomes" id="UP000738325">
    <property type="component" value="Unassembled WGS sequence"/>
</dbReference>
<dbReference type="Gene3D" id="3.40.50.12780">
    <property type="entry name" value="N-terminal domain of ligase-like"/>
    <property type="match status" value="1"/>
</dbReference>
<dbReference type="PANTHER" id="PTHR43272">
    <property type="entry name" value="LONG-CHAIN-FATTY-ACID--COA LIGASE"/>
    <property type="match status" value="1"/>
</dbReference>
<dbReference type="PANTHER" id="PTHR43272:SF11">
    <property type="entry name" value="AMP-DEPENDENT SYNTHETASE_LIGASE DOMAIN-CONTAINING PROTEIN"/>
    <property type="match status" value="1"/>
</dbReference>
<evidence type="ECO:0000259" key="1">
    <source>
        <dbReference type="Pfam" id="PF00501"/>
    </source>
</evidence>
<gene>
    <name evidence="2" type="ORF">BGZ99_001357</name>
</gene>
<evidence type="ECO:0000313" key="3">
    <source>
        <dbReference type="Proteomes" id="UP000738325"/>
    </source>
</evidence>
<dbReference type="EMBL" id="JAAAIP010001335">
    <property type="protein sequence ID" value="KAG0307789.1"/>
    <property type="molecule type" value="Genomic_DNA"/>
</dbReference>
<dbReference type="AlphaFoldDB" id="A0A9P6R2Q5"/>
<dbReference type="Pfam" id="PF00501">
    <property type="entry name" value="AMP-binding"/>
    <property type="match status" value="1"/>
</dbReference>
<proteinExistence type="predicted"/>
<dbReference type="GO" id="GO:0016020">
    <property type="term" value="C:membrane"/>
    <property type="evidence" value="ECO:0007669"/>
    <property type="project" value="TreeGrafter"/>
</dbReference>
<feature type="domain" description="AMP-dependent synthetase/ligase" evidence="1">
    <location>
        <begin position="7"/>
        <end position="91"/>
    </location>
</feature>
<evidence type="ECO:0000313" key="2">
    <source>
        <dbReference type="EMBL" id="KAG0307789.1"/>
    </source>
</evidence>
<protein>
    <recommendedName>
        <fullName evidence="1">AMP-dependent synthetase/ligase domain-containing protein</fullName>
    </recommendedName>
</protein>
<dbReference type="InterPro" id="IPR000873">
    <property type="entry name" value="AMP-dep_synth/lig_dom"/>
</dbReference>
<name>A0A9P6R2Q5_9FUNG</name>